<evidence type="ECO:0000256" key="1">
    <source>
        <dbReference type="SAM" id="MobiDB-lite"/>
    </source>
</evidence>
<dbReference type="Proteomes" id="UP000825935">
    <property type="component" value="Chromosome 9"/>
</dbReference>
<organism evidence="3 4">
    <name type="scientific">Ceratopteris richardii</name>
    <name type="common">Triangle waterfern</name>
    <dbReference type="NCBI Taxonomy" id="49495"/>
    <lineage>
        <taxon>Eukaryota</taxon>
        <taxon>Viridiplantae</taxon>
        <taxon>Streptophyta</taxon>
        <taxon>Embryophyta</taxon>
        <taxon>Tracheophyta</taxon>
        <taxon>Polypodiopsida</taxon>
        <taxon>Polypodiidae</taxon>
        <taxon>Polypodiales</taxon>
        <taxon>Pteridineae</taxon>
        <taxon>Pteridaceae</taxon>
        <taxon>Parkerioideae</taxon>
        <taxon>Ceratopteris</taxon>
    </lineage>
</organism>
<dbReference type="AlphaFoldDB" id="A0A8T2U300"/>
<gene>
    <name evidence="2" type="ORF">KP509_09G085700</name>
    <name evidence="3" type="ORF">KP509_09G085800</name>
</gene>
<reference evidence="3" key="1">
    <citation type="submission" date="2021-08" db="EMBL/GenBank/DDBJ databases">
        <title>WGS assembly of Ceratopteris richardii.</title>
        <authorList>
            <person name="Marchant D.B."/>
            <person name="Chen G."/>
            <person name="Jenkins J."/>
            <person name="Shu S."/>
            <person name="Leebens-Mack J."/>
            <person name="Grimwood J."/>
            <person name="Schmutz J."/>
            <person name="Soltis P."/>
            <person name="Soltis D."/>
            <person name="Chen Z.-H."/>
        </authorList>
    </citation>
    <scope>NUCLEOTIDE SEQUENCE</scope>
    <source>
        <strain evidence="3">Whitten #5841</strain>
        <tissue evidence="3">Leaf</tissue>
    </source>
</reference>
<comment type="caution">
    <text evidence="3">The sequence shown here is derived from an EMBL/GenBank/DDBJ whole genome shotgun (WGS) entry which is preliminary data.</text>
</comment>
<proteinExistence type="predicted"/>
<protein>
    <submittedName>
        <fullName evidence="3">Uncharacterized protein</fullName>
    </submittedName>
</protein>
<keyword evidence="4" id="KW-1185">Reference proteome</keyword>
<accession>A0A8T2U300</accession>
<sequence length="377" mass="42083">MQICCFLHFLRPLASLHQKSSPAYILISYLSANRSHSRRNSPLHSRMADLRLSSVRGRRKNQSTSRFLSNFQAIHQESLEDRIANLGCRTLEYVRLPTQKIPCAEPSENGHLQHQSAKVPRSFTLVEPGYGPTSDRSRSRGLTPKGSTNHGYTRSGVAKLRSVQSKIVPNESGTKSAAISQKITEIGRTTNNGYTRSGVPKLRSVQNKIVPNESVRKSAAISPKITETERIAGDDNSLNHRDASVKGSRRQDAHKCRRCKDLVEAYPQSAPALDICVIEEGSTLSIWGTKQASSGNAVCQRSFRDMSVTTSPPLCRHCFQGEVMSDYAKSSKISRSLTSKERERNSALAVHYKHRKMHSRELAYKSYLPYRLTLLGC</sequence>
<dbReference type="OrthoDB" id="2010812at2759"/>
<dbReference type="EMBL" id="CM035414">
    <property type="protein sequence ID" value="KAH7430147.1"/>
    <property type="molecule type" value="Genomic_DNA"/>
</dbReference>
<evidence type="ECO:0000313" key="2">
    <source>
        <dbReference type="EMBL" id="KAH7430144.1"/>
    </source>
</evidence>
<dbReference type="EMBL" id="CM035414">
    <property type="protein sequence ID" value="KAH7430144.1"/>
    <property type="molecule type" value="Genomic_DNA"/>
</dbReference>
<evidence type="ECO:0000313" key="4">
    <source>
        <dbReference type="Proteomes" id="UP000825935"/>
    </source>
</evidence>
<name>A0A8T2U300_CERRI</name>
<evidence type="ECO:0000313" key="3">
    <source>
        <dbReference type="EMBL" id="KAH7430147.1"/>
    </source>
</evidence>
<feature type="region of interest" description="Disordered" evidence="1">
    <location>
        <begin position="105"/>
        <end position="156"/>
    </location>
</feature>